<accession>I2GMN5</accession>
<evidence type="ECO:0000313" key="2">
    <source>
        <dbReference type="Proteomes" id="UP000009309"/>
    </source>
</evidence>
<protein>
    <recommendedName>
        <fullName evidence="3">Secretion system C-terminal sorting domain-containing protein</fullName>
    </recommendedName>
</protein>
<evidence type="ECO:0008006" key="3">
    <source>
        <dbReference type="Google" id="ProtNLM"/>
    </source>
</evidence>
<reference evidence="1 2" key="1">
    <citation type="journal article" date="2012" name="J. Bacteriol.">
        <title>Genome Sequence of the Filamentous Bacterium Fibrisoma limi BUZ 3T.</title>
        <authorList>
            <person name="Filippini M."/>
            <person name="Qi W."/>
            <person name="Jaenicke S."/>
            <person name="Goesmann A."/>
            <person name="Smits T.H."/>
            <person name="Bagheri H.C."/>
        </authorList>
    </citation>
    <scope>NUCLEOTIDE SEQUENCE [LARGE SCALE GENOMIC DNA]</scope>
    <source>
        <strain evidence="2">BUZ 3T</strain>
    </source>
</reference>
<proteinExistence type="predicted"/>
<dbReference type="eggNOG" id="ENOG5032ZK5">
    <property type="taxonomic scope" value="Bacteria"/>
</dbReference>
<evidence type="ECO:0000313" key="1">
    <source>
        <dbReference type="EMBL" id="CCH55163.1"/>
    </source>
</evidence>
<keyword evidence="2" id="KW-1185">Reference proteome</keyword>
<dbReference type="AlphaFoldDB" id="I2GMN5"/>
<organism evidence="1 2">
    <name type="scientific">Fibrisoma limi BUZ 3</name>
    <dbReference type="NCBI Taxonomy" id="1185876"/>
    <lineage>
        <taxon>Bacteria</taxon>
        <taxon>Pseudomonadati</taxon>
        <taxon>Bacteroidota</taxon>
        <taxon>Cytophagia</taxon>
        <taxon>Cytophagales</taxon>
        <taxon>Spirosomataceae</taxon>
        <taxon>Fibrisoma</taxon>
    </lineage>
</organism>
<gene>
    <name evidence="1" type="ORF">BN8_04402</name>
</gene>
<name>I2GMN5_9BACT</name>
<sequence>MATCISEFEYVDGHTTQYDPQTVRSGIQTFVRLSSQMTVPVVCNARYPVLLLPLIHQSGRKARSISTTDVQPSYTTNTMKTLINTFALALALSTATFAKPVEIKAPTRPTAPATYQVGMFSSVDGTRLNVIVDKAAGGHVDIRLKEADGTVLYSQHVGKKEATLRVKLNVSELPDGEYLVEVTNGIETITKNVTLSTKTPVEPVRTVSMN</sequence>
<comment type="caution">
    <text evidence="1">The sequence shown here is derived from an EMBL/GenBank/DDBJ whole genome shotgun (WGS) entry which is preliminary data.</text>
</comment>
<dbReference type="STRING" id="1185876.BN8_04402"/>
<dbReference type="Proteomes" id="UP000009309">
    <property type="component" value="Unassembled WGS sequence"/>
</dbReference>
<dbReference type="EMBL" id="CAIT01000009">
    <property type="protein sequence ID" value="CCH55163.1"/>
    <property type="molecule type" value="Genomic_DNA"/>
</dbReference>